<accession>A0A1H4A0N1</accession>
<gene>
    <name evidence="2" type="ORF">SAMN05660909_01410</name>
</gene>
<keyword evidence="3" id="KW-1185">Reference proteome</keyword>
<organism evidence="2 3">
    <name type="scientific">Chitinophaga terrae</name>
    <name type="common">ex Kim and Jung 2007</name>
    <dbReference type="NCBI Taxonomy" id="408074"/>
    <lineage>
        <taxon>Bacteria</taxon>
        <taxon>Pseudomonadati</taxon>
        <taxon>Bacteroidota</taxon>
        <taxon>Chitinophagia</taxon>
        <taxon>Chitinophagales</taxon>
        <taxon>Chitinophagaceae</taxon>
        <taxon>Chitinophaga</taxon>
    </lineage>
</organism>
<feature type="transmembrane region" description="Helical" evidence="1">
    <location>
        <begin position="9"/>
        <end position="32"/>
    </location>
</feature>
<dbReference type="EMBL" id="FNRL01000005">
    <property type="protein sequence ID" value="SEA29713.1"/>
    <property type="molecule type" value="Genomic_DNA"/>
</dbReference>
<name>A0A1H4A0N1_9BACT</name>
<proteinExistence type="predicted"/>
<dbReference type="STRING" id="408074.SAMN05660909_01410"/>
<dbReference type="Proteomes" id="UP000199656">
    <property type="component" value="Unassembled WGS sequence"/>
</dbReference>
<evidence type="ECO:0000256" key="1">
    <source>
        <dbReference type="SAM" id="Phobius"/>
    </source>
</evidence>
<protein>
    <submittedName>
        <fullName evidence="2">Uncharacterized protein</fullName>
    </submittedName>
</protein>
<dbReference type="RefSeq" id="WP_139169994.1">
    <property type="nucleotide sequence ID" value="NZ_BKAT01000013.1"/>
</dbReference>
<keyword evidence="1" id="KW-0472">Membrane</keyword>
<dbReference type="AlphaFoldDB" id="A0A1H4A0N1"/>
<evidence type="ECO:0000313" key="3">
    <source>
        <dbReference type="Proteomes" id="UP000199656"/>
    </source>
</evidence>
<dbReference type="OrthoDB" id="659521at2"/>
<reference evidence="3" key="1">
    <citation type="submission" date="2016-10" db="EMBL/GenBank/DDBJ databases">
        <authorList>
            <person name="Varghese N."/>
            <person name="Submissions S."/>
        </authorList>
    </citation>
    <scope>NUCLEOTIDE SEQUENCE [LARGE SCALE GENOMIC DNA]</scope>
    <source>
        <strain evidence="3">DSM 23920</strain>
    </source>
</reference>
<keyword evidence="1" id="KW-0812">Transmembrane</keyword>
<evidence type="ECO:0000313" key="2">
    <source>
        <dbReference type="EMBL" id="SEA29713.1"/>
    </source>
</evidence>
<keyword evidence="1" id="KW-1133">Transmembrane helix</keyword>
<sequence>MLKKFKGKYYYQVIIILSAVLIFSQERIYYWAFPPGRKFGTAFNEERKRIGIATLPADWETKDRYTETKNWHPPVSPDTGAFRSSKTVIVNDDGEITYDGDIYMKIKGKEHESLIVGYKFGDKGGWECKYYSSVLNRQALEMTKPQADSVIQNWGLKEE</sequence>